<name>A0A553HPQ9_9PEZI</name>
<organism evidence="2 3">
    <name type="scientific">Xylaria flabelliformis</name>
    <dbReference type="NCBI Taxonomy" id="2512241"/>
    <lineage>
        <taxon>Eukaryota</taxon>
        <taxon>Fungi</taxon>
        <taxon>Dikarya</taxon>
        <taxon>Ascomycota</taxon>
        <taxon>Pezizomycotina</taxon>
        <taxon>Sordariomycetes</taxon>
        <taxon>Xylariomycetidae</taxon>
        <taxon>Xylariales</taxon>
        <taxon>Xylariaceae</taxon>
        <taxon>Xylaria</taxon>
    </lineage>
</organism>
<dbReference type="OrthoDB" id="341259at2759"/>
<dbReference type="Proteomes" id="UP000319160">
    <property type="component" value="Unassembled WGS sequence"/>
</dbReference>
<evidence type="ECO:0000256" key="1">
    <source>
        <dbReference type="SAM" id="Coils"/>
    </source>
</evidence>
<gene>
    <name evidence="2" type="ORF">FHL15_009215</name>
</gene>
<evidence type="ECO:0000313" key="3">
    <source>
        <dbReference type="Proteomes" id="UP000319160"/>
    </source>
</evidence>
<comment type="caution">
    <text evidence="2">The sequence shown here is derived from an EMBL/GenBank/DDBJ whole genome shotgun (WGS) entry which is preliminary data.</text>
</comment>
<proteinExistence type="predicted"/>
<keyword evidence="1" id="KW-0175">Coiled coil</keyword>
<sequence length="471" mass="53635">MEAFTTIQIISSIVQLVDFGSKCVAKGVELYRSNDDVLNENAAIEIAAAHLTTLTNEINKAFSNADQQLQDICTKVTEASLELLSVLECLKVKGRKTKWKSMRKAIKSLENLQTLVESYVTYCDAPTRQIFDAIIKNRNVFDSTLSDRNVLICGLHEETRKYIQQHHETTRRELRQVAAGVAQVNQEEHAKTRKEIQQEAERVTVSNRDSNRYVVDAVGLSAEANSTMHEQTQSQIASVTEALRQLSEQLEARDRELRNLLTDLHKSTSNKKRKLLYERSNAVTAAILALQTMFRSLREILEMLQSGVGNLIETAQSTIIHNIKSDTASFDLISKVFGEVNLRGEDYSNGHFSSRLKADTFEWRQGPHQYEFKVEPELRSVFKFHWDELMVEELQDFNDLLHWLVGSPRVPEWSQKVSTVRLKPDGPALYVAETLKSMGLRSFAEHNVYVIEPDPSPKVVIRAVIRYSEHS</sequence>
<reference evidence="3" key="1">
    <citation type="submission" date="2019-06" db="EMBL/GenBank/DDBJ databases">
        <title>Draft genome sequence of the griseofulvin-producing fungus Xylaria cubensis strain G536.</title>
        <authorList>
            <person name="Mead M.E."/>
            <person name="Raja H.A."/>
            <person name="Steenwyk J.L."/>
            <person name="Knowles S.L."/>
            <person name="Oberlies N.H."/>
            <person name="Rokas A."/>
        </authorList>
    </citation>
    <scope>NUCLEOTIDE SEQUENCE [LARGE SCALE GENOMIC DNA]</scope>
    <source>
        <strain evidence="3">G536</strain>
    </source>
</reference>
<protein>
    <recommendedName>
        <fullName evidence="4">Fungal N-terminal domain-containing protein</fullName>
    </recommendedName>
</protein>
<dbReference type="EMBL" id="VFLP01000061">
    <property type="protein sequence ID" value="TRX89943.1"/>
    <property type="molecule type" value="Genomic_DNA"/>
</dbReference>
<evidence type="ECO:0008006" key="4">
    <source>
        <dbReference type="Google" id="ProtNLM"/>
    </source>
</evidence>
<dbReference type="AlphaFoldDB" id="A0A553HPQ9"/>
<feature type="coiled-coil region" evidence="1">
    <location>
        <begin position="229"/>
        <end position="263"/>
    </location>
</feature>
<accession>A0A553HPQ9</accession>
<keyword evidence="3" id="KW-1185">Reference proteome</keyword>
<evidence type="ECO:0000313" key="2">
    <source>
        <dbReference type="EMBL" id="TRX89943.1"/>
    </source>
</evidence>